<dbReference type="EMBL" id="JYNV01000065">
    <property type="protein sequence ID" value="KZM27449.1"/>
    <property type="molecule type" value="Genomic_DNA"/>
</dbReference>
<reference evidence="1 2" key="1">
    <citation type="journal article" date="2016" name="Sci. Rep.">
        <title>Draft genome sequencing and secretome analysis of fungal phytopathogen Ascochyta rabiei provides insight into the necrotrophic effector repertoire.</title>
        <authorList>
            <person name="Verma S."/>
            <person name="Gazara R.K."/>
            <person name="Nizam S."/>
            <person name="Parween S."/>
            <person name="Chattopadhyay D."/>
            <person name="Verma P.K."/>
        </authorList>
    </citation>
    <scope>NUCLEOTIDE SEQUENCE [LARGE SCALE GENOMIC DNA]</scope>
    <source>
        <strain evidence="1 2">ArDII</strain>
    </source>
</reference>
<keyword evidence="2" id="KW-1185">Reference proteome</keyword>
<dbReference type="OrthoDB" id="3799243at2759"/>
<evidence type="ECO:0000313" key="2">
    <source>
        <dbReference type="Proteomes" id="UP000076837"/>
    </source>
</evidence>
<dbReference type="AlphaFoldDB" id="A0A163L2B3"/>
<name>A0A163L2B3_DIDRA</name>
<gene>
    <name evidence="1" type="ORF">ST47_g1414</name>
</gene>
<dbReference type="Proteomes" id="UP000076837">
    <property type="component" value="Unassembled WGS sequence"/>
</dbReference>
<evidence type="ECO:0000313" key="1">
    <source>
        <dbReference type="EMBL" id="KZM27449.1"/>
    </source>
</evidence>
<protein>
    <submittedName>
        <fullName evidence="1">Uncharacterized protein</fullName>
    </submittedName>
</protein>
<proteinExistence type="predicted"/>
<accession>A0A163L2B3</accession>
<comment type="caution">
    <text evidence="1">The sequence shown here is derived from an EMBL/GenBank/DDBJ whole genome shotgun (WGS) entry which is preliminary data.</text>
</comment>
<organism evidence="1 2">
    <name type="scientific">Didymella rabiei</name>
    <name type="common">Chickpea ascochyta blight fungus</name>
    <name type="synonym">Mycosphaerella rabiei</name>
    <dbReference type="NCBI Taxonomy" id="5454"/>
    <lineage>
        <taxon>Eukaryota</taxon>
        <taxon>Fungi</taxon>
        <taxon>Dikarya</taxon>
        <taxon>Ascomycota</taxon>
        <taxon>Pezizomycotina</taxon>
        <taxon>Dothideomycetes</taxon>
        <taxon>Pleosporomycetidae</taxon>
        <taxon>Pleosporales</taxon>
        <taxon>Pleosporineae</taxon>
        <taxon>Didymellaceae</taxon>
        <taxon>Ascochyta</taxon>
    </lineage>
</organism>
<sequence length="97" mass="11004">MATDSNYMRNISRHKWILAADEVLSTVPPTVLDALCARSGNHTQLYETTASVKDVLDRYQKRGENQASIYVRELTVGLKFEPLTLELAEELAEHTRL</sequence>